<gene>
    <name evidence="2" type="ORF">HMPREF1068_00594</name>
</gene>
<feature type="chain" id="PRO_5003720648" description="D-lyxose ketol-isomerase" evidence="1">
    <location>
        <begin position="25"/>
        <end position="247"/>
    </location>
</feature>
<dbReference type="PATRIC" id="fig|997884.3.peg.604"/>
<sequence length="247" mass="27527">MKMKKKLRNSVALGVVLLSMVACTGKTSTSESACGNNGQCSEQCKNECNQNNCKNKKEMTYSKKYTNADFYKDGKFQQEVAMEAMKDMFAFYDVPFTELMAKDMWVTDFGLGDFENVGMGGIFWVNNAEQRYFAHAIYLLPGQMIPEHAHVATTYPAKHESWMVEKGWAYNFSEVGDETPNAPAIPATHGPIKSKNFVVQKVGEVLPLKALTTFHFLMAGPEGAIVSEWATYHDNAGLRFSNPKAAL</sequence>
<dbReference type="Proteomes" id="UP000003089">
    <property type="component" value="Unassembled WGS sequence"/>
</dbReference>
<organism evidence="2 3">
    <name type="scientific">Bacteroides nordii CL02T12C05</name>
    <dbReference type="NCBI Taxonomy" id="997884"/>
    <lineage>
        <taxon>Bacteria</taxon>
        <taxon>Pseudomonadati</taxon>
        <taxon>Bacteroidota</taxon>
        <taxon>Bacteroidia</taxon>
        <taxon>Bacteroidales</taxon>
        <taxon>Bacteroidaceae</taxon>
        <taxon>Bacteroides</taxon>
    </lineage>
</organism>
<proteinExistence type="predicted"/>
<name>I9H1U4_9BACE</name>
<dbReference type="eggNOG" id="COG3822">
    <property type="taxonomic scope" value="Bacteria"/>
</dbReference>
<dbReference type="PROSITE" id="PS51257">
    <property type="entry name" value="PROKAR_LIPOPROTEIN"/>
    <property type="match status" value="1"/>
</dbReference>
<comment type="caution">
    <text evidence="2">The sequence shown here is derived from an EMBL/GenBank/DDBJ whole genome shotgun (WGS) entry which is preliminary data.</text>
</comment>
<keyword evidence="1" id="KW-0732">Signal</keyword>
<feature type="signal peptide" evidence="1">
    <location>
        <begin position="1"/>
        <end position="24"/>
    </location>
</feature>
<evidence type="ECO:0000256" key="1">
    <source>
        <dbReference type="SAM" id="SignalP"/>
    </source>
</evidence>
<protein>
    <recommendedName>
        <fullName evidence="4">D-lyxose ketol-isomerase</fullName>
    </recommendedName>
</protein>
<dbReference type="STRING" id="997884.HMPREF1068_00594"/>
<dbReference type="Gene3D" id="2.60.120.10">
    <property type="entry name" value="Jelly Rolls"/>
    <property type="match status" value="1"/>
</dbReference>
<dbReference type="InterPro" id="IPR014710">
    <property type="entry name" value="RmlC-like_jellyroll"/>
</dbReference>
<reference evidence="2 3" key="1">
    <citation type="submission" date="2012-02" db="EMBL/GenBank/DDBJ databases">
        <title>The Genome Sequence of Bacteroides nordii CL02T12C05.</title>
        <authorList>
            <consortium name="The Broad Institute Genome Sequencing Platform"/>
            <person name="Earl A."/>
            <person name="Ward D."/>
            <person name="Feldgarden M."/>
            <person name="Gevers D."/>
            <person name="Zitomersky N.L."/>
            <person name="Coyne M.J."/>
            <person name="Comstock L.E."/>
            <person name="Young S.K."/>
            <person name="Zeng Q."/>
            <person name="Gargeya S."/>
            <person name="Fitzgerald M."/>
            <person name="Haas B."/>
            <person name="Abouelleil A."/>
            <person name="Alvarado L."/>
            <person name="Arachchi H.M."/>
            <person name="Berlin A."/>
            <person name="Chapman S.B."/>
            <person name="Gearin G."/>
            <person name="Goldberg J."/>
            <person name="Griggs A."/>
            <person name="Gujja S."/>
            <person name="Hansen M."/>
            <person name="Heiman D."/>
            <person name="Howarth C."/>
            <person name="Larimer J."/>
            <person name="Lui A."/>
            <person name="MacDonald P.J.P."/>
            <person name="McCowen C."/>
            <person name="Montmayeur A."/>
            <person name="Murphy C."/>
            <person name="Neiman D."/>
            <person name="Pearson M."/>
            <person name="Priest M."/>
            <person name="Roberts A."/>
            <person name="Saif S."/>
            <person name="Shea T."/>
            <person name="Sisk P."/>
            <person name="Stolte C."/>
            <person name="Sykes S."/>
            <person name="Wortman J."/>
            <person name="Nusbaum C."/>
            <person name="Birren B."/>
        </authorList>
    </citation>
    <scope>NUCLEOTIDE SEQUENCE [LARGE SCALE GENOMIC DNA]</scope>
    <source>
        <strain evidence="2 3">CL02T12C05</strain>
    </source>
</reference>
<dbReference type="AlphaFoldDB" id="I9H1U4"/>
<evidence type="ECO:0000313" key="3">
    <source>
        <dbReference type="Proteomes" id="UP000003089"/>
    </source>
</evidence>
<keyword evidence="3" id="KW-1185">Reference proteome</keyword>
<dbReference type="EMBL" id="AGXS01000011">
    <property type="protein sequence ID" value="EIY53424.1"/>
    <property type="molecule type" value="Genomic_DNA"/>
</dbReference>
<evidence type="ECO:0008006" key="4">
    <source>
        <dbReference type="Google" id="ProtNLM"/>
    </source>
</evidence>
<evidence type="ECO:0000313" key="2">
    <source>
        <dbReference type="EMBL" id="EIY53424.1"/>
    </source>
</evidence>
<dbReference type="HOGENOM" id="CLU_096086_0_0_10"/>
<accession>I9H1U4</accession>